<dbReference type="Pfam" id="PF00890">
    <property type="entry name" value="FAD_binding_2"/>
    <property type="match status" value="1"/>
</dbReference>
<evidence type="ECO:0000313" key="7">
    <source>
        <dbReference type="Proteomes" id="UP000034256"/>
    </source>
</evidence>
<dbReference type="SUPFAM" id="SSF56425">
    <property type="entry name" value="Succinate dehydrogenase/fumarate reductase flavoprotein, catalytic domain"/>
    <property type="match status" value="1"/>
</dbReference>
<dbReference type="Gene3D" id="3.90.700.10">
    <property type="entry name" value="Succinate dehydrogenase/fumarate reductase flavoprotein, catalytic domain"/>
    <property type="match status" value="1"/>
</dbReference>
<dbReference type="SUPFAM" id="SSF51905">
    <property type="entry name" value="FAD/NAD(P)-binding domain"/>
    <property type="match status" value="1"/>
</dbReference>
<feature type="domain" description="FAD-dependent oxidoreductase 2 FAD-binding" evidence="5">
    <location>
        <begin position="40"/>
        <end position="134"/>
    </location>
</feature>
<organism evidence="6 7">
    <name type="scientific">Candidatus Wolfebacteria bacterium GW2011_GWA2_42_10</name>
    <dbReference type="NCBI Taxonomy" id="1619004"/>
    <lineage>
        <taxon>Bacteria</taxon>
        <taxon>Candidatus Wolfeibacteriota</taxon>
    </lineage>
</organism>
<keyword evidence="3" id="KW-0274">FAD</keyword>
<evidence type="ECO:0000256" key="4">
    <source>
        <dbReference type="ARBA" id="ARBA00023002"/>
    </source>
</evidence>
<dbReference type="PANTHER" id="PTHR43400:SF10">
    <property type="entry name" value="3-OXOSTEROID 1-DEHYDROGENASE"/>
    <property type="match status" value="1"/>
</dbReference>
<dbReference type="EMBL" id="LCCF01000001">
    <property type="protein sequence ID" value="KKS25706.1"/>
    <property type="molecule type" value="Genomic_DNA"/>
</dbReference>
<dbReference type="PANTHER" id="PTHR43400">
    <property type="entry name" value="FUMARATE REDUCTASE"/>
    <property type="match status" value="1"/>
</dbReference>
<evidence type="ECO:0000256" key="1">
    <source>
        <dbReference type="ARBA" id="ARBA00001974"/>
    </source>
</evidence>
<gene>
    <name evidence="6" type="ORF">UU85_C0001G0136</name>
</gene>
<keyword evidence="2" id="KW-0285">Flavoprotein</keyword>
<dbReference type="InterPro" id="IPR050315">
    <property type="entry name" value="FAD-oxidoreductase_2"/>
</dbReference>
<dbReference type="Gene3D" id="3.50.50.60">
    <property type="entry name" value="FAD/NAD(P)-binding domain"/>
    <property type="match status" value="1"/>
</dbReference>
<sequence length="157" mass="17727">MVIVNDERYHYTWSEDNLAEVKKGWILAGETIEEIAAKIKVNYEVLKLTVGRWNNLRTKGRDEDFGRPPKTMMPILRPPFYAMEAWPIVSNTQGGPAHDPEQRVLDPMDRPIPRLYAAGEITSIFGHLYLEAGNITECFVGGKIAGKNAAAEKAWNQ</sequence>
<dbReference type="Proteomes" id="UP000034256">
    <property type="component" value="Unassembled WGS sequence"/>
</dbReference>
<dbReference type="InterPro" id="IPR036188">
    <property type="entry name" value="FAD/NAD-bd_sf"/>
</dbReference>
<dbReference type="GO" id="GO:0016491">
    <property type="term" value="F:oxidoreductase activity"/>
    <property type="evidence" value="ECO:0007669"/>
    <property type="project" value="UniProtKB-KW"/>
</dbReference>
<comment type="cofactor">
    <cofactor evidence="1">
        <name>FAD</name>
        <dbReference type="ChEBI" id="CHEBI:57692"/>
    </cofactor>
</comment>
<evidence type="ECO:0000256" key="2">
    <source>
        <dbReference type="ARBA" id="ARBA00022630"/>
    </source>
</evidence>
<evidence type="ECO:0000259" key="5">
    <source>
        <dbReference type="Pfam" id="PF00890"/>
    </source>
</evidence>
<dbReference type="AlphaFoldDB" id="A0A0G0ZUP7"/>
<dbReference type="InterPro" id="IPR003953">
    <property type="entry name" value="FAD-dep_OxRdtase_2_FAD-bd"/>
</dbReference>
<dbReference type="GO" id="GO:0008202">
    <property type="term" value="P:steroid metabolic process"/>
    <property type="evidence" value="ECO:0007669"/>
    <property type="project" value="UniProtKB-ARBA"/>
</dbReference>
<evidence type="ECO:0000313" key="6">
    <source>
        <dbReference type="EMBL" id="KKS25706.1"/>
    </source>
</evidence>
<accession>A0A0G0ZUP7</accession>
<reference evidence="6 7" key="1">
    <citation type="journal article" date="2015" name="Nature">
        <title>rRNA introns, odd ribosomes, and small enigmatic genomes across a large radiation of phyla.</title>
        <authorList>
            <person name="Brown C.T."/>
            <person name="Hug L.A."/>
            <person name="Thomas B.C."/>
            <person name="Sharon I."/>
            <person name="Castelle C.J."/>
            <person name="Singh A."/>
            <person name="Wilkins M.J."/>
            <person name="Williams K.H."/>
            <person name="Banfield J.F."/>
        </authorList>
    </citation>
    <scope>NUCLEOTIDE SEQUENCE [LARGE SCALE GENOMIC DNA]</scope>
</reference>
<protein>
    <submittedName>
        <fullName evidence="6">Fumarate reductase/succinate dehyfrogenase, flavoprotein subunit</fullName>
    </submittedName>
</protein>
<dbReference type="InterPro" id="IPR027477">
    <property type="entry name" value="Succ_DH/fumarate_Rdtase_cat_sf"/>
</dbReference>
<evidence type="ECO:0000256" key="3">
    <source>
        <dbReference type="ARBA" id="ARBA00022827"/>
    </source>
</evidence>
<name>A0A0G0ZUP7_9BACT</name>
<proteinExistence type="predicted"/>
<keyword evidence="4" id="KW-0560">Oxidoreductase</keyword>
<comment type="caution">
    <text evidence="6">The sequence shown here is derived from an EMBL/GenBank/DDBJ whole genome shotgun (WGS) entry which is preliminary data.</text>
</comment>